<sequence length="220" mass="25993">MLDRDNRYTGIIRPATSLKLLIHKEVKKKPLSSSVDWSNYATVKAELRKFYSTEQKGMCAYCRMDIEYDGKHDDLEHIIHKDHQYLWMLEPRNLVLSCKTCNTSKHTKYSLKAGYRLITAFPYDTNHYRILHPQLDPYENNIRTIDNYFVQAVSPKGFMTILICDLWRPHLAIKKAKLDKIDNHGVVKRAVHRMNDLSLPKWERKNLRKLIKDVIAKRPL</sequence>
<reference evidence="2" key="1">
    <citation type="submission" date="2021-01" db="EMBL/GenBank/DDBJ databases">
        <title>Marivirga sp. nov., isolated from intertidal surface sediments.</title>
        <authorList>
            <person name="Zhang M."/>
        </authorList>
    </citation>
    <scope>NUCLEOTIDE SEQUENCE</scope>
    <source>
        <strain evidence="2">SM1354</strain>
    </source>
</reference>
<dbReference type="RefSeq" id="WP_201921166.1">
    <property type="nucleotide sequence ID" value="NZ_JAERQG010000002.1"/>
</dbReference>
<gene>
    <name evidence="2" type="ORF">JKP34_11220</name>
</gene>
<feature type="domain" description="HNH nuclease" evidence="1">
    <location>
        <begin position="46"/>
        <end position="103"/>
    </location>
</feature>
<organism evidence="2 3">
    <name type="scientific">Marivirga atlantica</name>
    <dbReference type="NCBI Taxonomy" id="1548457"/>
    <lineage>
        <taxon>Bacteria</taxon>
        <taxon>Pseudomonadati</taxon>
        <taxon>Bacteroidota</taxon>
        <taxon>Cytophagia</taxon>
        <taxon>Cytophagales</taxon>
        <taxon>Marivirgaceae</taxon>
        <taxon>Marivirga</taxon>
    </lineage>
</organism>
<dbReference type="GO" id="GO:0004519">
    <property type="term" value="F:endonuclease activity"/>
    <property type="evidence" value="ECO:0007669"/>
    <property type="project" value="UniProtKB-KW"/>
</dbReference>
<comment type="caution">
    <text evidence="2">The sequence shown here is derived from an EMBL/GenBank/DDBJ whole genome shotgun (WGS) entry which is preliminary data.</text>
</comment>
<dbReference type="SMART" id="SM00507">
    <property type="entry name" value="HNHc"/>
    <property type="match status" value="1"/>
</dbReference>
<evidence type="ECO:0000313" key="2">
    <source>
        <dbReference type="EMBL" id="MBL0765824.1"/>
    </source>
</evidence>
<proteinExistence type="predicted"/>
<keyword evidence="2" id="KW-0378">Hydrolase</keyword>
<dbReference type="Proteomes" id="UP000642920">
    <property type="component" value="Unassembled WGS sequence"/>
</dbReference>
<keyword evidence="2" id="KW-0255">Endonuclease</keyword>
<accession>A0A937AG24</accession>
<dbReference type="GO" id="GO:0008270">
    <property type="term" value="F:zinc ion binding"/>
    <property type="evidence" value="ECO:0007669"/>
    <property type="project" value="InterPro"/>
</dbReference>
<dbReference type="AlphaFoldDB" id="A0A937AG24"/>
<evidence type="ECO:0000259" key="1">
    <source>
        <dbReference type="SMART" id="SM00507"/>
    </source>
</evidence>
<dbReference type="Gene3D" id="1.10.30.50">
    <property type="match status" value="1"/>
</dbReference>
<keyword evidence="2" id="KW-0540">Nuclease</keyword>
<dbReference type="CDD" id="cd00085">
    <property type="entry name" value="HNHc"/>
    <property type="match status" value="1"/>
</dbReference>
<dbReference type="Pfam" id="PF01844">
    <property type="entry name" value="HNH"/>
    <property type="match status" value="1"/>
</dbReference>
<dbReference type="InterPro" id="IPR003615">
    <property type="entry name" value="HNH_nuc"/>
</dbReference>
<dbReference type="EMBL" id="JAERQG010000002">
    <property type="protein sequence ID" value="MBL0765824.1"/>
    <property type="molecule type" value="Genomic_DNA"/>
</dbReference>
<evidence type="ECO:0000313" key="3">
    <source>
        <dbReference type="Proteomes" id="UP000642920"/>
    </source>
</evidence>
<dbReference type="InterPro" id="IPR002711">
    <property type="entry name" value="HNH"/>
</dbReference>
<dbReference type="GO" id="GO:0003676">
    <property type="term" value="F:nucleic acid binding"/>
    <property type="evidence" value="ECO:0007669"/>
    <property type="project" value="InterPro"/>
</dbReference>
<keyword evidence="3" id="KW-1185">Reference proteome</keyword>
<name>A0A937AG24_9BACT</name>
<protein>
    <submittedName>
        <fullName evidence="2">HNH endonuclease</fullName>
    </submittedName>
</protein>